<evidence type="ECO:0000313" key="3">
    <source>
        <dbReference type="EMBL" id="EDR23752.1"/>
    </source>
</evidence>
<dbReference type="OMA" id="HSVDNNY"/>
<feature type="transmembrane region" description="Helical" evidence="1">
    <location>
        <begin position="863"/>
        <end position="887"/>
    </location>
</feature>
<evidence type="ECO:0000313" key="4">
    <source>
        <dbReference type="Proteomes" id="UP000008076"/>
    </source>
</evidence>
<keyword evidence="2" id="KW-0732">Signal</keyword>
<evidence type="ECO:0000256" key="1">
    <source>
        <dbReference type="SAM" id="Phobius"/>
    </source>
</evidence>
<sequence length="900" mass="102766">MKVPLYLLSFFYLFCYGEQCVCTLKKPFMNDKASYSCDNPEQCQIIIPLEMNEVYYPLDSTSLIVQTDSLSITINQNTTISNLKMITDNSINHNSIEIYHDDGIDNVLMVIDSITIDEHTHTDSTQQSYHQLNLYTNTFLKQGNEKLDIVISSDTQCTIDSSSINLIDVFGMVNVIGQSIITKLIINTESSIYLDQQSTIDGLVYKTSIPSVQCNQVPQIRKIEVIGDSDDLMIFKSQQKIETVPNIILLFFNSLEEWNIHKDIPNNKQQFIIGCDNSELHVITSNKKVNCKIKECYNSLECLTDEYNTEKEIQSVKLIITQSMTITTLPKKISEIEINYEGEESITIDSLSLQKVHIVKGNGVIINCIIGQFINDDRAEIINSTLSTLVSEKSKYIQLNSVHIGEFMDITDTEIMIKGIIQFNSQNEGRIIFSNDYISVEGSSSIVSNGKYYIIMDDNVITIRDSYNPIWKGSDCSFLIQRNNQIQSIDQDGCLMLISTEHPHSIIFDGEENDKGVSEQKIILDEDGVGLYLCDFQQKAHSVDNNYYSLINEFNSLQFKQKYELSSFIKCYIPILSTHQYYLNDIECNCQKESNCAFIFEDQEQITLHIPYTTRTIPFISANSINLNYSNEVEIGVLSVSNMTIDSTIQIDVLYHQSGEIQLFDGDIYIVKYLTSSVEQKRVIIDNNASVIIGGYLDNVIVSIKNKCSLEIEGIYFTTQLVQCQIEIEQNAMFFSIENDRVDLIYSLIKMNYPNEHAIALSSTVSFKETNLILQTNPQSKIDSQNYGYILYSPNGWNETIIESVVLNDGKKETSLHLEDVCDFTWKTIHRDSSSVKCLHSPFNIYRVSMNEPIRWRKHYHSWNIFFLSGSVIFVLGLLGVIGYILYFSLQPTKSHTFNE</sequence>
<dbReference type="GeneID" id="5885022"/>
<protein>
    <submittedName>
        <fullName evidence="3">Uncharacterized protein</fullName>
    </submittedName>
</protein>
<dbReference type="KEGG" id="edi:EDI_308840"/>
<organism evidence="4">
    <name type="scientific">Entamoeba dispar (strain ATCC PRA-260 / SAW760)</name>
    <dbReference type="NCBI Taxonomy" id="370354"/>
    <lineage>
        <taxon>Eukaryota</taxon>
        <taxon>Amoebozoa</taxon>
        <taxon>Evosea</taxon>
        <taxon>Archamoebae</taxon>
        <taxon>Mastigamoebida</taxon>
        <taxon>Entamoebidae</taxon>
        <taxon>Entamoeba</taxon>
    </lineage>
</organism>
<keyword evidence="1" id="KW-0472">Membrane</keyword>
<accession>B0EP13</accession>
<dbReference type="VEuPathDB" id="AmoebaDB:EDI_308840"/>
<dbReference type="EMBL" id="DS550176">
    <property type="protein sequence ID" value="EDR23752.1"/>
    <property type="molecule type" value="Genomic_DNA"/>
</dbReference>
<keyword evidence="1" id="KW-0812">Transmembrane</keyword>
<feature type="chain" id="PRO_5002750040" evidence="2">
    <location>
        <begin position="18"/>
        <end position="900"/>
    </location>
</feature>
<proteinExistence type="predicted"/>
<dbReference type="Proteomes" id="UP000008076">
    <property type="component" value="Unassembled WGS sequence"/>
</dbReference>
<dbReference type="eggNOG" id="ENOG502REBW">
    <property type="taxonomic scope" value="Eukaryota"/>
</dbReference>
<name>B0EP13_ENTDS</name>
<feature type="signal peptide" evidence="2">
    <location>
        <begin position="1"/>
        <end position="17"/>
    </location>
</feature>
<reference evidence="4" key="1">
    <citation type="submission" date="2007-12" db="EMBL/GenBank/DDBJ databases">
        <title>Annotation of Entamoeba dispar SAW760.</title>
        <authorList>
            <person name="Lorenzi H."/>
            <person name="Inman J."/>
            <person name="Schobel S."/>
            <person name="Amedeo P."/>
            <person name="Caler E."/>
        </authorList>
    </citation>
    <scope>NUCLEOTIDE SEQUENCE [LARGE SCALE GENOMIC DNA]</scope>
    <source>
        <strain evidence="4">ATCC PRA-260 / SAW760</strain>
    </source>
</reference>
<keyword evidence="4" id="KW-1185">Reference proteome</keyword>
<evidence type="ECO:0000256" key="2">
    <source>
        <dbReference type="SAM" id="SignalP"/>
    </source>
</evidence>
<keyword evidence="1" id="KW-1133">Transmembrane helix</keyword>
<gene>
    <name evidence="3" type="ORF">EDI_308840</name>
</gene>
<dbReference type="AlphaFoldDB" id="B0EP13"/>
<dbReference type="RefSeq" id="XP_001739875.1">
    <property type="nucleotide sequence ID" value="XM_001739823.1"/>
</dbReference>
<dbReference type="OrthoDB" id="26538at2759"/>